<evidence type="ECO:0000256" key="3">
    <source>
        <dbReference type="ARBA" id="ARBA00022991"/>
    </source>
</evidence>
<evidence type="ECO:0000313" key="8">
    <source>
        <dbReference type="Proteomes" id="UP000285120"/>
    </source>
</evidence>
<gene>
    <name evidence="7" type="ORF">ATL39_0318</name>
</gene>
<dbReference type="AlphaFoldDB" id="A0A419V7L1"/>
<evidence type="ECO:0000256" key="1">
    <source>
        <dbReference type="ARBA" id="ARBA00022630"/>
    </source>
</evidence>
<dbReference type="PROSITE" id="PS50112">
    <property type="entry name" value="PAS"/>
    <property type="match status" value="1"/>
</dbReference>
<evidence type="ECO:0000256" key="2">
    <source>
        <dbReference type="ARBA" id="ARBA00022643"/>
    </source>
</evidence>
<dbReference type="InterPro" id="IPR002645">
    <property type="entry name" value="STAS_dom"/>
</dbReference>
<keyword evidence="2" id="KW-0288">FMN</keyword>
<keyword evidence="8" id="KW-1185">Reference proteome</keyword>
<dbReference type="InterPro" id="IPR035965">
    <property type="entry name" value="PAS-like_dom_sf"/>
</dbReference>
<accession>A0A419V7L1</accession>
<name>A0A419V7L1_9BACL</name>
<dbReference type="Gene3D" id="3.30.450.20">
    <property type="entry name" value="PAS domain"/>
    <property type="match status" value="1"/>
</dbReference>
<dbReference type="EMBL" id="RAPK01000006">
    <property type="protein sequence ID" value="RKD76106.1"/>
    <property type="molecule type" value="Genomic_DNA"/>
</dbReference>
<dbReference type="PANTHER" id="PTHR47429">
    <property type="entry name" value="PROTEIN TWIN LOV 1"/>
    <property type="match status" value="1"/>
</dbReference>
<reference evidence="7 8" key="1">
    <citation type="submission" date="2018-09" db="EMBL/GenBank/DDBJ databases">
        <title>Genomic Encyclopedia of Archaeal and Bacterial Type Strains, Phase II (KMG-II): from individual species to whole genera.</title>
        <authorList>
            <person name="Goeker M."/>
        </authorList>
    </citation>
    <scope>NUCLEOTIDE SEQUENCE [LARGE SCALE GENOMIC DNA]</scope>
    <source>
        <strain evidence="7 8">DSM 17008</strain>
    </source>
</reference>
<dbReference type="InterPro" id="IPR036513">
    <property type="entry name" value="STAS_dom_sf"/>
</dbReference>
<dbReference type="InterPro" id="IPR001610">
    <property type="entry name" value="PAC"/>
</dbReference>
<dbReference type="SUPFAM" id="SSF55785">
    <property type="entry name" value="PYP-like sensor domain (PAS domain)"/>
    <property type="match status" value="1"/>
</dbReference>
<evidence type="ECO:0000259" key="4">
    <source>
        <dbReference type="PROSITE" id="PS50112"/>
    </source>
</evidence>
<dbReference type="PROSITE" id="PS50113">
    <property type="entry name" value="PAC"/>
    <property type="match status" value="1"/>
</dbReference>
<feature type="domain" description="STAS" evidence="6">
    <location>
        <begin position="146"/>
        <end position="257"/>
    </location>
</feature>
<sequence>MENSYISKEFADSLVVQTIDSAQVGVTITDPSRPDNPIIYLNSGFTKITGYTSSETLGRNCRFLQGGVGSAEAVEEMRRGIEEKKPVTVEILNRHKDGSVFWNEVYIEPLYREGKLYFLGVQKDISKQKEYEENLEKTQAQVYQLSTPIVPVTEEFSVLPVIGDLSYERFETIRSYISETYYSMHYSYLVLDLSGLGTYDEIVADGLLNLNRLLKMLGAKLIITGLSPELSIAFVKRNINLNDIQTASTVKDILKQYGIT</sequence>
<keyword evidence="3" id="KW-0157">Chromophore</keyword>
<comment type="caution">
    <text evidence="7">The sequence shown here is derived from an EMBL/GenBank/DDBJ whole genome shotgun (WGS) entry which is preliminary data.</text>
</comment>
<dbReference type="Pfam" id="PF13426">
    <property type="entry name" value="PAS_9"/>
    <property type="match status" value="1"/>
</dbReference>
<organism evidence="7 8">
    <name type="scientific">Sinobaca qinghaiensis</name>
    <dbReference type="NCBI Taxonomy" id="342944"/>
    <lineage>
        <taxon>Bacteria</taxon>
        <taxon>Bacillati</taxon>
        <taxon>Bacillota</taxon>
        <taxon>Bacilli</taxon>
        <taxon>Bacillales</taxon>
        <taxon>Sporolactobacillaceae</taxon>
        <taxon>Sinobaca</taxon>
    </lineage>
</organism>
<evidence type="ECO:0000313" key="7">
    <source>
        <dbReference type="EMBL" id="RKD76106.1"/>
    </source>
</evidence>
<evidence type="ECO:0000259" key="6">
    <source>
        <dbReference type="PROSITE" id="PS50801"/>
    </source>
</evidence>
<evidence type="ECO:0000259" key="5">
    <source>
        <dbReference type="PROSITE" id="PS50113"/>
    </source>
</evidence>
<feature type="domain" description="PAS" evidence="4">
    <location>
        <begin position="11"/>
        <end position="60"/>
    </location>
</feature>
<dbReference type="CDD" id="cd00130">
    <property type="entry name" value="PAS"/>
    <property type="match status" value="1"/>
</dbReference>
<dbReference type="RefSeq" id="WP_170146803.1">
    <property type="nucleotide sequence ID" value="NZ_RAPK01000006.1"/>
</dbReference>
<dbReference type="InterPro" id="IPR000700">
    <property type="entry name" value="PAS-assoc_C"/>
</dbReference>
<feature type="domain" description="PAC" evidence="5">
    <location>
        <begin position="85"/>
        <end position="137"/>
    </location>
</feature>
<dbReference type="Proteomes" id="UP000285120">
    <property type="component" value="Unassembled WGS sequence"/>
</dbReference>
<proteinExistence type="predicted"/>
<dbReference type="NCBIfam" id="TIGR00229">
    <property type="entry name" value="sensory_box"/>
    <property type="match status" value="1"/>
</dbReference>
<dbReference type="Pfam" id="PF01740">
    <property type="entry name" value="STAS"/>
    <property type="match status" value="1"/>
</dbReference>
<dbReference type="InterPro" id="IPR000014">
    <property type="entry name" value="PAS"/>
</dbReference>
<dbReference type="Gene3D" id="3.30.750.24">
    <property type="entry name" value="STAS domain"/>
    <property type="match status" value="1"/>
</dbReference>
<dbReference type="CDD" id="cd07041">
    <property type="entry name" value="STAS_RsbR_RsbS_like"/>
    <property type="match status" value="1"/>
</dbReference>
<dbReference type="SMART" id="SM00086">
    <property type="entry name" value="PAC"/>
    <property type="match status" value="1"/>
</dbReference>
<dbReference type="PANTHER" id="PTHR47429:SF2">
    <property type="entry name" value="PROTEIN TWIN LOV 1"/>
    <property type="match status" value="1"/>
</dbReference>
<protein>
    <submittedName>
        <fullName evidence="7">PAS domain S-box-containing protein</fullName>
    </submittedName>
</protein>
<dbReference type="SUPFAM" id="SSF52091">
    <property type="entry name" value="SpoIIaa-like"/>
    <property type="match status" value="1"/>
</dbReference>
<keyword evidence="1" id="KW-0285">Flavoprotein</keyword>
<dbReference type="PROSITE" id="PS50801">
    <property type="entry name" value="STAS"/>
    <property type="match status" value="1"/>
</dbReference>